<protein>
    <recommendedName>
        <fullName evidence="3">Molybdopterin synthase sulfur carrier subunit</fullName>
    </recommendedName>
</protein>
<dbReference type="EMBL" id="JAUSTY010000020">
    <property type="protein sequence ID" value="MDQ0167775.1"/>
    <property type="molecule type" value="Genomic_DNA"/>
</dbReference>
<evidence type="ECO:0000256" key="3">
    <source>
        <dbReference type="ARBA" id="ARBA00024247"/>
    </source>
</evidence>
<evidence type="ECO:0000313" key="4">
    <source>
        <dbReference type="EMBL" id="MDQ0167775.1"/>
    </source>
</evidence>
<dbReference type="Pfam" id="PF02597">
    <property type="entry name" value="ThiS"/>
    <property type="match status" value="1"/>
</dbReference>
<evidence type="ECO:0000256" key="2">
    <source>
        <dbReference type="ARBA" id="ARBA00024200"/>
    </source>
</evidence>
<keyword evidence="5" id="KW-1185">Reference proteome</keyword>
<dbReference type="PANTHER" id="PTHR33359">
    <property type="entry name" value="MOLYBDOPTERIN SYNTHASE SULFUR CARRIER SUBUNIT"/>
    <property type="match status" value="1"/>
</dbReference>
<proteinExistence type="inferred from homology"/>
<sequence length="79" mass="8925">MIRVLLFAGIQEKLQTHQLTVPFEELTVQELKSYLIEQHHGLKLDLNQALFAVNQEFADEEQLIKAQDEVAIIPPVSGG</sequence>
<dbReference type="Gene3D" id="3.10.20.30">
    <property type="match status" value="1"/>
</dbReference>
<dbReference type="CDD" id="cd00754">
    <property type="entry name" value="Ubl_MoaD"/>
    <property type="match status" value="1"/>
</dbReference>
<comment type="caution">
    <text evidence="4">The sequence shown here is derived from an EMBL/GenBank/DDBJ whole genome shotgun (WGS) entry which is preliminary data.</text>
</comment>
<dbReference type="InterPro" id="IPR012675">
    <property type="entry name" value="Beta-grasp_dom_sf"/>
</dbReference>
<evidence type="ECO:0000256" key="1">
    <source>
        <dbReference type="ARBA" id="ARBA00022741"/>
    </source>
</evidence>
<dbReference type="InterPro" id="IPR016155">
    <property type="entry name" value="Mopterin_synth/thiamin_S_b"/>
</dbReference>
<dbReference type="InterPro" id="IPR003749">
    <property type="entry name" value="ThiS/MoaD-like"/>
</dbReference>
<dbReference type="RefSeq" id="WP_307396965.1">
    <property type="nucleotide sequence ID" value="NZ_BAAADK010000049.1"/>
</dbReference>
<dbReference type="NCBIfam" id="TIGR01682">
    <property type="entry name" value="moaD"/>
    <property type="match status" value="1"/>
</dbReference>
<dbReference type="PANTHER" id="PTHR33359:SF1">
    <property type="entry name" value="MOLYBDOPTERIN SYNTHASE SULFUR CARRIER SUBUNIT"/>
    <property type="match status" value="1"/>
</dbReference>
<accession>A0ABT9W4J0</accession>
<organism evidence="4 5">
    <name type="scientific">Caldalkalibacillus horti</name>
    <dbReference type="NCBI Taxonomy" id="77523"/>
    <lineage>
        <taxon>Bacteria</taxon>
        <taxon>Bacillati</taxon>
        <taxon>Bacillota</taxon>
        <taxon>Bacilli</taxon>
        <taxon>Bacillales</taxon>
        <taxon>Bacillaceae</taxon>
        <taxon>Caldalkalibacillus</taxon>
    </lineage>
</organism>
<keyword evidence="1" id="KW-0547">Nucleotide-binding</keyword>
<dbReference type="SUPFAM" id="SSF54285">
    <property type="entry name" value="MoaD/ThiS"/>
    <property type="match status" value="1"/>
</dbReference>
<reference evidence="4 5" key="1">
    <citation type="submission" date="2023-07" db="EMBL/GenBank/DDBJ databases">
        <title>Genomic Encyclopedia of Type Strains, Phase IV (KMG-IV): sequencing the most valuable type-strain genomes for metagenomic binning, comparative biology and taxonomic classification.</title>
        <authorList>
            <person name="Goeker M."/>
        </authorList>
    </citation>
    <scope>NUCLEOTIDE SEQUENCE [LARGE SCALE GENOMIC DNA]</scope>
    <source>
        <strain evidence="4 5">DSM 12751</strain>
    </source>
</reference>
<dbReference type="InterPro" id="IPR044672">
    <property type="entry name" value="MOCS2A"/>
</dbReference>
<dbReference type="Proteomes" id="UP001235840">
    <property type="component" value="Unassembled WGS sequence"/>
</dbReference>
<comment type="similarity">
    <text evidence="2">Belongs to the MoaD family.</text>
</comment>
<evidence type="ECO:0000313" key="5">
    <source>
        <dbReference type="Proteomes" id="UP001235840"/>
    </source>
</evidence>
<gene>
    <name evidence="4" type="ORF">J2S11_003704</name>
</gene>
<name>A0ABT9W4J0_9BACI</name>